<name>A0A6M2BT90_9GAMM</name>
<keyword evidence="2" id="KW-1185">Reference proteome</keyword>
<comment type="caution">
    <text evidence="1">The sequence shown here is derived from an EMBL/GenBank/DDBJ whole genome shotgun (WGS) entry which is preliminary data.</text>
</comment>
<protein>
    <submittedName>
        <fullName evidence="1">Transcriptional regulator</fullName>
    </submittedName>
</protein>
<proteinExistence type="predicted"/>
<dbReference type="Proteomes" id="UP000472676">
    <property type="component" value="Unassembled WGS sequence"/>
</dbReference>
<accession>A0A6M2BT90</accession>
<gene>
    <name evidence="1" type="ORF">G7Y85_12445</name>
</gene>
<dbReference type="AlphaFoldDB" id="A0A6M2BT90"/>
<organism evidence="1 2">
    <name type="scientific">Solimonas terrae</name>
    <dbReference type="NCBI Taxonomy" id="1396819"/>
    <lineage>
        <taxon>Bacteria</taxon>
        <taxon>Pseudomonadati</taxon>
        <taxon>Pseudomonadota</taxon>
        <taxon>Gammaproteobacteria</taxon>
        <taxon>Nevskiales</taxon>
        <taxon>Nevskiaceae</taxon>
        <taxon>Solimonas</taxon>
    </lineage>
</organism>
<evidence type="ECO:0000313" key="2">
    <source>
        <dbReference type="Proteomes" id="UP000472676"/>
    </source>
</evidence>
<evidence type="ECO:0000313" key="1">
    <source>
        <dbReference type="EMBL" id="NGY05574.1"/>
    </source>
</evidence>
<reference evidence="1 2" key="1">
    <citation type="journal article" date="2014" name="Int. J. Syst. Evol. Microbiol.">
        <title>Solimonas terrae sp. nov., isolated from soil.</title>
        <authorList>
            <person name="Kim S.J."/>
            <person name="Moon J.Y."/>
            <person name="Weon H.Y."/>
            <person name="Ahn J.H."/>
            <person name="Chen W.M."/>
            <person name="Kwon S.W."/>
        </authorList>
    </citation>
    <scope>NUCLEOTIDE SEQUENCE [LARGE SCALE GENOMIC DNA]</scope>
    <source>
        <strain evidence="1 2">KIS83-12</strain>
    </source>
</reference>
<dbReference type="EMBL" id="JAAMOW010000006">
    <property type="protein sequence ID" value="NGY05574.1"/>
    <property type="molecule type" value="Genomic_DNA"/>
</dbReference>
<sequence>MALTRDFKQTVVSRVQRDPKFAKALLDEAAGLMLSGEPETARLVLRDLVNATIGFEALASETHKPAKSLHRMLSAHGNPSMDSLSAIFSAVQQKIGTKVRVVHV</sequence>
<dbReference type="RefSeq" id="WP_166257346.1">
    <property type="nucleotide sequence ID" value="NZ_JAAMOW010000006.1"/>
</dbReference>